<dbReference type="InterPro" id="IPR047610">
    <property type="entry name" value="ImuA_translesion"/>
</dbReference>
<dbReference type="SUPFAM" id="SSF52540">
    <property type="entry name" value="P-loop containing nucleoside triphosphate hydrolases"/>
    <property type="match status" value="1"/>
</dbReference>
<sequence length="227" mass="25444">MSKIIDLLQHRQWVWQGSSQAHQLPERVSTGISLLDIKLQGGLPKRGMVEVQADNGIGELQIWLPYLQQHQHLIVFINPPGCVNAHHFYHLGFDHKQLMFINTNAEVDALWAAEQCLKSSACSVVLLWQSALSIAQAKRLQLASEQGGCTLFLYRPKCVQQFSLPVALCLQLTGHSHGIAVQIKKQRGGWPQKSFMLSLADYWPQLVAEQGEASNVTVFPTPIRYAK</sequence>
<protein>
    <recommendedName>
        <fullName evidence="3">Recombinase RecA</fullName>
    </recommendedName>
</protein>
<evidence type="ECO:0000313" key="2">
    <source>
        <dbReference type="Proteomes" id="UP000179786"/>
    </source>
</evidence>
<name>A0A1S1N056_9GAMM</name>
<organism evidence="1 2">
    <name type="scientific">Pseudoalteromonas amylolytica</name>
    <dbReference type="NCBI Taxonomy" id="1859457"/>
    <lineage>
        <taxon>Bacteria</taxon>
        <taxon>Pseudomonadati</taxon>
        <taxon>Pseudomonadota</taxon>
        <taxon>Gammaproteobacteria</taxon>
        <taxon>Alteromonadales</taxon>
        <taxon>Pseudoalteromonadaceae</taxon>
        <taxon>Pseudoalteromonas</taxon>
    </lineage>
</organism>
<dbReference type="Gene3D" id="3.40.50.300">
    <property type="entry name" value="P-loop containing nucleotide triphosphate hydrolases"/>
    <property type="match status" value="1"/>
</dbReference>
<dbReference type="NCBIfam" id="NF033429">
    <property type="entry name" value="ImuA_translesion"/>
    <property type="match status" value="1"/>
</dbReference>
<reference evidence="1 2" key="1">
    <citation type="submission" date="2016-09" db="EMBL/GenBank/DDBJ databases">
        <title>Pseudoalteromonas amylolytica sp. nov., isolated from the surface seawater.</title>
        <authorList>
            <person name="Wu Y.-H."/>
            <person name="Cheng H."/>
            <person name="Jin X.-B."/>
            <person name="Wang C.-S."/>
            <person name="Xu X.-W."/>
        </authorList>
    </citation>
    <scope>NUCLEOTIDE SEQUENCE [LARGE SCALE GENOMIC DNA]</scope>
    <source>
        <strain evidence="1 2">JW1</strain>
    </source>
</reference>
<dbReference type="RefSeq" id="WP_070985323.1">
    <property type="nucleotide sequence ID" value="NZ_MKJU01000025.1"/>
</dbReference>
<dbReference type="OrthoDB" id="9811176at2"/>
<evidence type="ECO:0000313" key="1">
    <source>
        <dbReference type="EMBL" id="OHU91416.1"/>
    </source>
</evidence>
<comment type="caution">
    <text evidence="1">The sequence shown here is derived from an EMBL/GenBank/DDBJ whole genome shotgun (WGS) entry which is preliminary data.</text>
</comment>
<dbReference type="AlphaFoldDB" id="A0A1S1N056"/>
<dbReference type="InterPro" id="IPR027417">
    <property type="entry name" value="P-loop_NTPase"/>
</dbReference>
<dbReference type="InterPro" id="IPR017166">
    <property type="entry name" value="UCP037290"/>
</dbReference>
<evidence type="ECO:0008006" key="3">
    <source>
        <dbReference type="Google" id="ProtNLM"/>
    </source>
</evidence>
<dbReference type="Proteomes" id="UP000179786">
    <property type="component" value="Unassembled WGS sequence"/>
</dbReference>
<gene>
    <name evidence="1" type="ORF">BET10_11400</name>
</gene>
<keyword evidence="2" id="KW-1185">Reference proteome</keyword>
<dbReference type="STRING" id="1859457.BET10_11400"/>
<dbReference type="PIRSF" id="PIRSF037290">
    <property type="entry name" value="UCP037290"/>
    <property type="match status" value="1"/>
</dbReference>
<proteinExistence type="predicted"/>
<dbReference type="EMBL" id="MKJU01000025">
    <property type="protein sequence ID" value="OHU91416.1"/>
    <property type="molecule type" value="Genomic_DNA"/>
</dbReference>
<accession>A0A1S1N056</accession>